<organism evidence="2 3">
    <name type="scientific">Tropilaelaps mercedesae</name>
    <dbReference type="NCBI Taxonomy" id="418985"/>
    <lineage>
        <taxon>Eukaryota</taxon>
        <taxon>Metazoa</taxon>
        <taxon>Ecdysozoa</taxon>
        <taxon>Arthropoda</taxon>
        <taxon>Chelicerata</taxon>
        <taxon>Arachnida</taxon>
        <taxon>Acari</taxon>
        <taxon>Parasitiformes</taxon>
        <taxon>Mesostigmata</taxon>
        <taxon>Gamasina</taxon>
        <taxon>Dermanyssoidea</taxon>
        <taxon>Laelapidae</taxon>
        <taxon>Tropilaelaps</taxon>
    </lineage>
</organism>
<proteinExistence type="predicted"/>
<dbReference type="OrthoDB" id="8026949at2759"/>
<dbReference type="Proteomes" id="UP000192247">
    <property type="component" value="Unassembled WGS sequence"/>
</dbReference>
<evidence type="ECO:0000256" key="1">
    <source>
        <dbReference type="SAM" id="MobiDB-lite"/>
    </source>
</evidence>
<accession>A0A1V9X1B1</accession>
<dbReference type="InParanoid" id="A0A1V9X1B1"/>
<dbReference type="EMBL" id="MNPL01029367">
    <property type="protein sequence ID" value="OQR67277.1"/>
    <property type="molecule type" value="Genomic_DNA"/>
</dbReference>
<comment type="caution">
    <text evidence="2">The sequence shown here is derived from an EMBL/GenBank/DDBJ whole genome shotgun (WGS) entry which is preliminary data.</text>
</comment>
<dbReference type="AlphaFoldDB" id="A0A1V9X1B1"/>
<evidence type="ECO:0000313" key="2">
    <source>
        <dbReference type="EMBL" id="OQR67277.1"/>
    </source>
</evidence>
<sequence length="308" mass="34003">MSQWKEEPAEVSRNIASMVCSRGPASADNGPWPGATHGYATHTMTCGTRSHCECRAAQLKMYPIAPPDFFPDKDTRFYLTTAHFDAWSTCCPLTVSYLHGDYTQAYTADPLLNFATPPEDVRSAESSPIKGITSPPRQVQHVVRVENAPATKMHQNEVTERQDTWRANAQNRLSFCCYTQHANRPNLQRALANHSGQESLQSTSLIGVDEPLDLTLPTRVRAMNDARAQSAQWSSVADIASATNISSPCKRWAPQSSECSPIKVGPTKLHDTTPFYRSQAVKDRVKEETVGDGTKTPQRHTDGGTGLW</sequence>
<keyword evidence="3" id="KW-1185">Reference proteome</keyword>
<feature type="region of interest" description="Disordered" evidence="1">
    <location>
        <begin position="282"/>
        <end position="308"/>
    </location>
</feature>
<feature type="region of interest" description="Disordered" evidence="1">
    <location>
        <begin position="118"/>
        <end position="137"/>
    </location>
</feature>
<evidence type="ECO:0000313" key="3">
    <source>
        <dbReference type="Proteomes" id="UP000192247"/>
    </source>
</evidence>
<reference evidence="2 3" key="1">
    <citation type="journal article" date="2017" name="Gigascience">
        <title>Draft genome of the honey bee ectoparasitic mite, Tropilaelaps mercedesae, is shaped by the parasitic life history.</title>
        <authorList>
            <person name="Dong X."/>
            <person name="Armstrong S.D."/>
            <person name="Xia D."/>
            <person name="Makepeace B.L."/>
            <person name="Darby A.C."/>
            <person name="Kadowaki T."/>
        </authorList>
    </citation>
    <scope>NUCLEOTIDE SEQUENCE [LARGE SCALE GENOMIC DNA]</scope>
    <source>
        <strain evidence="2">Wuxi-XJTLU</strain>
    </source>
</reference>
<protein>
    <submittedName>
        <fullName evidence="2">Uncharacterized protein</fullName>
    </submittedName>
</protein>
<name>A0A1V9X1B1_9ACAR</name>
<gene>
    <name evidence="2" type="ORF">BIW11_02230</name>
</gene>